<dbReference type="EMBL" id="JAQQBR010000002">
    <property type="protein sequence ID" value="KAK0181587.1"/>
    <property type="molecule type" value="Genomic_DNA"/>
</dbReference>
<feature type="domain" description="Major facilitator superfamily (MFS) profile" evidence="9">
    <location>
        <begin position="17"/>
        <end position="457"/>
    </location>
</feature>
<feature type="transmembrane region" description="Helical" evidence="8">
    <location>
        <begin position="117"/>
        <end position="139"/>
    </location>
</feature>
<keyword evidence="5 8" id="KW-0812">Transmembrane</keyword>
<dbReference type="InterPro" id="IPR005828">
    <property type="entry name" value="MFS_sugar_transport-like"/>
</dbReference>
<proteinExistence type="predicted"/>
<feature type="transmembrane region" description="Helical" evidence="8">
    <location>
        <begin position="93"/>
        <end position="111"/>
    </location>
</feature>
<dbReference type="PROSITE" id="PS00217">
    <property type="entry name" value="SUGAR_TRANSPORT_2"/>
    <property type="match status" value="1"/>
</dbReference>
<dbReference type="PROSITE" id="PS00216">
    <property type="entry name" value="SUGAR_TRANSPORT_1"/>
    <property type="match status" value="1"/>
</dbReference>
<dbReference type="FunFam" id="1.20.1250.20:FF:000218">
    <property type="entry name" value="facilitated trehalose transporter Tret1"/>
    <property type="match status" value="1"/>
</dbReference>
<evidence type="ECO:0000256" key="6">
    <source>
        <dbReference type="ARBA" id="ARBA00022989"/>
    </source>
</evidence>
<keyword evidence="3" id="KW-1003">Cell membrane</keyword>
<feature type="transmembrane region" description="Helical" evidence="8">
    <location>
        <begin position="179"/>
        <end position="196"/>
    </location>
</feature>
<feature type="transmembrane region" description="Helical" evidence="8">
    <location>
        <begin position="151"/>
        <end position="173"/>
    </location>
</feature>
<dbReference type="GO" id="GO:0022857">
    <property type="term" value="F:transmembrane transporter activity"/>
    <property type="evidence" value="ECO:0007669"/>
    <property type="project" value="InterPro"/>
</dbReference>
<dbReference type="Pfam" id="PF00083">
    <property type="entry name" value="Sugar_tr"/>
    <property type="match status" value="1"/>
</dbReference>
<dbReference type="PANTHER" id="PTHR48021:SF46">
    <property type="entry name" value="MAJOR FACILITATOR SUPERFAMILY (MFS) PROFILE DOMAIN-CONTAINING PROTEIN"/>
    <property type="match status" value="1"/>
</dbReference>
<dbReference type="Gene3D" id="1.20.1250.20">
    <property type="entry name" value="MFS general substrate transporter like domains"/>
    <property type="match status" value="1"/>
</dbReference>
<keyword evidence="4" id="KW-0762">Sugar transport</keyword>
<evidence type="ECO:0000256" key="2">
    <source>
        <dbReference type="ARBA" id="ARBA00022448"/>
    </source>
</evidence>
<evidence type="ECO:0000256" key="4">
    <source>
        <dbReference type="ARBA" id="ARBA00022597"/>
    </source>
</evidence>
<dbReference type="InterPro" id="IPR005829">
    <property type="entry name" value="Sugar_transporter_CS"/>
</dbReference>
<feature type="transmembrane region" description="Helical" evidence="8">
    <location>
        <begin position="63"/>
        <end position="81"/>
    </location>
</feature>
<comment type="caution">
    <text evidence="10">The sequence shown here is derived from an EMBL/GenBank/DDBJ whole genome shotgun (WGS) entry which is preliminary data.</text>
</comment>
<evidence type="ECO:0000256" key="1">
    <source>
        <dbReference type="ARBA" id="ARBA00004651"/>
    </source>
</evidence>
<evidence type="ECO:0000256" key="8">
    <source>
        <dbReference type="SAM" id="Phobius"/>
    </source>
</evidence>
<dbReference type="SUPFAM" id="SSF103473">
    <property type="entry name" value="MFS general substrate transporter"/>
    <property type="match status" value="1"/>
</dbReference>
<reference evidence="10" key="2">
    <citation type="submission" date="2023-03" db="EMBL/GenBank/DDBJ databases">
        <authorList>
            <person name="Inwood S.N."/>
            <person name="Skelly J.G."/>
            <person name="Guhlin J."/>
            <person name="Harrop T.W.R."/>
            <person name="Goldson S.G."/>
            <person name="Dearden P.K."/>
        </authorList>
    </citation>
    <scope>NUCLEOTIDE SEQUENCE</scope>
    <source>
        <strain evidence="10">Lincoln</strain>
        <tissue evidence="10">Whole body</tissue>
    </source>
</reference>
<evidence type="ECO:0000313" key="10">
    <source>
        <dbReference type="EMBL" id="KAK0181587.1"/>
    </source>
</evidence>
<evidence type="ECO:0000256" key="5">
    <source>
        <dbReference type="ARBA" id="ARBA00022692"/>
    </source>
</evidence>
<name>A0AA39L1M0_MICHY</name>
<feature type="transmembrane region" description="Helical" evidence="8">
    <location>
        <begin position="363"/>
        <end position="390"/>
    </location>
</feature>
<evidence type="ECO:0000256" key="3">
    <source>
        <dbReference type="ARBA" id="ARBA00022475"/>
    </source>
</evidence>
<evidence type="ECO:0000313" key="11">
    <source>
        <dbReference type="Proteomes" id="UP001168972"/>
    </source>
</evidence>
<keyword evidence="11" id="KW-1185">Reference proteome</keyword>
<keyword evidence="2" id="KW-0813">Transport</keyword>
<comment type="subcellular location">
    <subcellularLocation>
        <location evidence="1">Cell membrane</location>
        <topology evidence="1">Multi-pass membrane protein</topology>
    </subcellularLocation>
</comment>
<keyword evidence="7 8" id="KW-0472">Membrane</keyword>
<dbReference type="InterPro" id="IPR020846">
    <property type="entry name" value="MFS_dom"/>
</dbReference>
<evidence type="ECO:0000259" key="9">
    <source>
        <dbReference type="PROSITE" id="PS50850"/>
    </source>
</evidence>
<evidence type="ECO:0000256" key="7">
    <source>
        <dbReference type="ARBA" id="ARBA00023136"/>
    </source>
</evidence>
<feature type="transmembrane region" description="Helical" evidence="8">
    <location>
        <begin position="329"/>
        <end position="351"/>
    </location>
</feature>
<feature type="transmembrane region" description="Helical" evidence="8">
    <location>
        <begin position="264"/>
        <end position="290"/>
    </location>
</feature>
<feature type="transmembrane region" description="Helical" evidence="8">
    <location>
        <begin position="20"/>
        <end position="43"/>
    </location>
</feature>
<keyword evidence="6 8" id="KW-1133">Transmembrane helix</keyword>
<dbReference type="PANTHER" id="PTHR48021">
    <property type="match status" value="1"/>
</dbReference>
<dbReference type="AlphaFoldDB" id="A0AA39L1M0"/>
<feature type="transmembrane region" description="Helical" evidence="8">
    <location>
        <begin position="435"/>
        <end position="452"/>
    </location>
</feature>
<organism evidence="10 11">
    <name type="scientific">Microctonus hyperodae</name>
    <name type="common">Parasitoid wasp</name>
    <dbReference type="NCBI Taxonomy" id="165561"/>
    <lineage>
        <taxon>Eukaryota</taxon>
        <taxon>Metazoa</taxon>
        <taxon>Ecdysozoa</taxon>
        <taxon>Arthropoda</taxon>
        <taxon>Hexapoda</taxon>
        <taxon>Insecta</taxon>
        <taxon>Pterygota</taxon>
        <taxon>Neoptera</taxon>
        <taxon>Endopterygota</taxon>
        <taxon>Hymenoptera</taxon>
        <taxon>Apocrita</taxon>
        <taxon>Ichneumonoidea</taxon>
        <taxon>Braconidae</taxon>
        <taxon>Euphorinae</taxon>
        <taxon>Microctonus</taxon>
    </lineage>
</organism>
<dbReference type="InterPro" id="IPR036259">
    <property type="entry name" value="MFS_trans_sf"/>
</dbReference>
<sequence length="470" mass="50897">MMTINNKKGRYSPPDGSRVWEYIATFVCSIQSLSVGCFIGWMSPSVVLLLSKDSPIFVDHDDISTIAAIGAVGHLIGPIISRPMIDKLGRKKALFYGSLPLVFCWILKYFATNIWMLLIARFLGGLAFGASISVGPLYISEIASAGLRGMMGAAISVTFNFGLLLAFIITPYLKIADSAAIQLAISIVIQIALYFIPESPYFLMIVNRETEAETVLEKLRGKLDVTDELDIIKSTINNGGSNKETIGLIESLKRLFSVRQNYRALIITTLFIIPQTLGGFVTIIVYGHVIFESAGNTISQNVGGILIACSKIIASIVASLLIDRLGRKPLIFIAGVVAGICDFIIGGFFIIKEYMEIDVSSYSIIPIIAAMGLVFAFNIGFLGLHSVLIGEIFSTDVRATGTCLLGAIGGIGGVISIKMYLIIVEIWHIGHSVPFFSFGFAVIATTLVLIFITPETKGKTLAEIQDLLLK</sequence>
<feature type="transmembrane region" description="Helical" evidence="8">
    <location>
        <begin position="302"/>
        <end position="322"/>
    </location>
</feature>
<accession>A0AA39L1M0</accession>
<dbReference type="Proteomes" id="UP001168972">
    <property type="component" value="Unassembled WGS sequence"/>
</dbReference>
<dbReference type="GO" id="GO:0005886">
    <property type="term" value="C:plasma membrane"/>
    <property type="evidence" value="ECO:0007669"/>
    <property type="project" value="UniProtKB-SubCell"/>
</dbReference>
<gene>
    <name evidence="10" type="ORF">PV327_003859</name>
</gene>
<dbReference type="InterPro" id="IPR050549">
    <property type="entry name" value="MFS_Trehalose_Transporter"/>
</dbReference>
<dbReference type="PROSITE" id="PS50850">
    <property type="entry name" value="MFS"/>
    <property type="match status" value="1"/>
</dbReference>
<feature type="transmembrane region" description="Helical" evidence="8">
    <location>
        <begin position="402"/>
        <end position="423"/>
    </location>
</feature>
<protein>
    <recommendedName>
        <fullName evidence="9">Major facilitator superfamily (MFS) profile domain-containing protein</fullName>
    </recommendedName>
</protein>
<reference evidence="10" key="1">
    <citation type="journal article" date="2023" name="bioRxiv">
        <title>Scaffold-level genome assemblies of two parasitoid biocontrol wasps reveal the parthenogenesis mechanism and an associated novel virus.</title>
        <authorList>
            <person name="Inwood S."/>
            <person name="Skelly J."/>
            <person name="Guhlin J."/>
            <person name="Harrop T."/>
            <person name="Goldson S."/>
            <person name="Dearden P."/>
        </authorList>
    </citation>
    <scope>NUCLEOTIDE SEQUENCE</scope>
    <source>
        <strain evidence="10">Lincoln</strain>
        <tissue evidence="10">Whole body</tissue>
    </source>
</reference>